<feature type="binding site" evidence="4">
    <location>
        <position position="382"/>
    </location>
    <ligand>
        <name>S-adenosyl-L-methionine</name>
        <dbReference type="ChEBI" id="CHEBI:59789"/>
    </ligand>
</feature>
<protein>
    <submittedName>
        <fullName evidence="7">S-adenosyl-L-methionine-dependent methyltransferase</fullName>
    </submittedName>
</protein>
<keyword evidence="2 4" id="KW-0808">Transferase</keyword>
<gene>
    <name evidence="7" type="ORF">DM01DRAFT_1385940</name>
</gene>
<feature type="region of interest" description="Disordered" evidence="6">
    <location>
        <begin position="1"/>
        <end position="27"/>
    </location>
</feature>
<dbReference type="InterPro" id="IPR029063">
    <property type="entry name" value="SAM-dependent_MTases_sf"/>
</dbReference>
<feature type="region of interest" description="Disordered" evidence="6">
    <location>
        <begin position="105"/>
        <end position="133"/>
    </location>
</feature>
<feature type="binding site" evidence="4">
    <location>
        <position position="434"/>
    </location>
    <ligand>
        <name>S-adenosyl-L-methionine</name>
        <dbReference type="ChEBI" id="CHEBI:59789"/>
    </ligand>
</feature>
<evidence type="ECO:0000256" key="2">
    <source>
        <dbReference type="ARBA" id="ARBA00022679"/>
    </source>
</evidence>
<dbReference type="PROSITE" id="PS51687">
    <property type="entry name" value="SAM_MT_RNA_M5U"/>
    <property type="match status" value="1"/>
</dbReference>
<feature type="compositionally biased region" description="Basic and acidic residues" evidence="6">
    <location>
        <begin position="119"/>
        <end position="133"/>
    </location>
</feature>
<evidence type="ECO:0000313" key="8">
    <source>
        <dbReference type="Proteomes" id="UP000242146"/>
    </source>
</evidence>
<dbReference type="SUPFAM" id="SSF53335">
    <property type="entry name" value="S-adenosyl-L-methionine-dependent methyltransferases"/>
    <property type="match status" value="1"/>
</dbReference>
<keyword evidence="8" id="KW-1185">Reference proteome</keyword>
<dbReference type="InterPro" id="IPR030390">
    <property type="entry name" value="MeTrfase_TrmA_AS"/>
</dbReference>
<evidence type="ECO:0000256" key="4">
    <source>
        <dbReference type="PROSITE-ProRule" id="PRU01024"/>
    </source>
</evidence>
<comment type="similarity">
    <text evidence="4">Belongs to the class I-like SAM-binding methyltransferase superfamily. RNA M5U methyltransferase family.</text>
</comment>
<dbReference type="GO" id="GO:0008173">
    <property type="term" value="F:RNA methyltransferase activity"/>
    <property type="evidence" value="ECO:0007669"/>
    <property type="project" value="InterPro"/>
</dbReference>
<dbReference type="EMBL" id="MCGT01000034">
    <property type="protein sequence ID" value="ORX47174.1"/>
    <property type="molecule type" value="Genomic_DNA"/>
</dbReference>
<organism evidence="7 8">
    <name type="scientific">Hesseltinella vesiculosa</name>
    <dbReference type="NCBI Taxonomy" id="101127"/>
    <lineage>
        <taxon>Eukaryota</taxon>
        <taxon>Fungi</taxon>
        <taxon>Fungi incertae sedis</taxon>
        <taxon>Mucoromycota</taxon>
        <taxon>Mucoromycotina</taxon>
        <taxon>Mucoromycetes</taxon>
        <taxon>Mucorales</taxon>
        <taxon>Cunninghamellaceae</taxon>
        <taxon>Hesseltinella</taxon>
    </lineage>
</organism>
<evidence type="ECO:0000256" key="5">
    <source>
        <dbReference type="PROSITE-ProRule" id="PRU10015"/>
    </source>
</evidence>
<name>A0A1X2G7P6_9FUNG</name>
<keyword evidence="1 4" id="KW-0489">Methyltransferase</keyword>
<accession>A0A1X2G7P6</accession>
<evidence type="ECO:0000256" key="6">
    <source>
        <dbReference type="SAM" id="MobiDB-lite"/>
    </source>
</evidence>
<comment type="caution">
    <text evidence="7">The sequence shown here is derived from an EMBL/GenBank/DDBJ whole genome shotgun (WGS) entry which is preliminary data.</text>
</comment>
<dbReference type="OrthoDB" id="10250660at2759"/>
<dbReference type="Gene3D" id="2.40.50.1070">
    <property type="match status" value="1"/>
</dbReference>
<dbReference type="PANTHER" id="PTHR45904">
    <property type="entry name" value="TRNA (URACIL-5-)-METHYLTRANSFERASE"/>
    <property type="match status" value="1"/>
</dbReference>
<dbReference type="Proteomes" id="UP000242146">
    <property type="component" value="Unassembled WGS sequence"/>
</dbReference>
<reference evidence="7 8" key="1">
    <citation type="submission" date="2016-07" db="EMBL/GenBank/DDBJ databases">
        <title>Pervasive Adenine N6-methylation of Active Genes in Fungi.</title>
        <authorList>
            <consortium name="DOE Joint Genome Institute"/>
            <person name="Mondo S.J."/>
            <person name="Dannebaum R.O."/>
            <person name="Kuo R.C."/>
            <person name="Labutti K."/>
            <person name="Haridas S."/>
            <person name="Kuo A."/>
            <person name="Salamov A."/>
            <person name="Ahrendt S.R."/>
            <person name="Lipzen A."/>
            <person name="Sullivan W."/>
            <person name="Andreopoulos W.B."/>
            <person name="Clum A."/>
            <person name="Lindquist E."/>
            <person name="Daum C."/>
            <person name="Ramamoorthy G.K."/>
            <person name="Gryganskyi A."/>
            <person name="Culley D."/>
            <person name="Magnuson J.K."/>
            <person name="James T.Y."/>
            <person name="O'Malley M.A."/>
            <person name="Stajich J.E."/>
            <person name="Spatafora J.W."/>
            <person name="Visel A."/>
            <person name="Grigoriev I.V."/>
        </authorList>
    </citation>
    <scope>NUCLEOTIDE SEQUENCE [LARGE SCALE GENOMIC DNA]</scope>
    <source>
        <strain evidence="7 8">NRRL 3301</strain>
    </source>
</reference>
<dbReference type="PROSITE" id="PS01230">
    <property type="entry name" value="TRMA_1"/>
    <property type="match status" value="1"/>
</dbReference>
<dbReference type="STRING" id="101127.A0A1X2G7P6"/>
<dbReference type="SUPFAM" id="SSF54928">
    <property type="entry name" value="RNA-binding domain, RBD"/>
    <property type="match status" value="1"/>
</dbReference>
<feature type="binding site" evidence="4">
    <location>
        <position position="482"/>
    </location>
    <ligand>
        <name>S-adenosyl-L-methionine</name>
        <dbReference type="ChEBI" id="CHEBI:59789"/>
    </ligand>
</feature>
<dbReference type="GO" id="GO:0032259">
    <property type="term" value="P:methylation"/>
    <property type="evidence" value="ECO:0007669"/>
    <property type="project" value="UniProtKB-KW"/>
</dbReference>
<keyword evidence="3 4" id="KW-0949">S-adenosyl-L-methionine</keyword>
<sequence length="578" mass="65206">MSDPSPAAEIEAVAGAKRPLNDDQPQESKLLHQVRVDNLPMSDIKEIKQFLKDKGFQSISKAPKWRYAMCTFESEAEAQQAMDNLKDVQYKGKLLTTKSFTQSEESYRDRFNKKKKNNKKNEPAPEDDTRTPAERLAFQVTPLFNVPYEDQLKQKKKILMKTMYELKKKIGEMKDQSERSKGQVDWSTEPGFPFGEMEVVASPEVDGYRTKCEFTVGKDLDGQITVGFLLGLFRHGIVNVLDPSETKNVPEIAKKIAANMQEYIRASEYPIYDREEKKGVWRTIMTKTQRTGDVLLLIQIKPEDMTEEQVAALKQDLLTYWTSDAMKNDKGIVVTTLIVQVWDGLSNGITDRGTDDILYGDGYVYEELLGSRFRLSSSAFFQVNTPACELLYSKCADWCNLDKTKRTTLLDLCCGTGTIGITMAKDVERVIGVDIVPEAIVDARANAERNNVTNATYFANKVEDRLDVLTRKEDEEIVAVLDPPRNGVHASVIRAIRESPAIDKVIYISCDAKQALSNFVSLCRPESNRFSGKPFVPKRTAAVDLFPHTQHCELVIEFERIPSTTNDTAIIDTTDVPA</sequence>
<dbReference type="AlphaFoldDB" id="A0A1X2G7P6"/>
<dbReference type="InterPro" id="IPR010280">
    <property type="entry name" value="U5_MeTrfase_fam"/>
</dbReference>
<evidence type="ECO:0000256" key="1">
    <source>
        <dbReference type="ARBA" id="ARBA00022603"/>
    </source>
</evidence>
<feature type="active site" description="Nucleophile" evidence="4">
    <location>
        <position position="510"/>
    </location>
</feature>
<proteinExistence type="inferred from homology"/>
<comment type="caution">
    <text evidence="4">Lacks conserved residue(s) required for the propagation of feature annotation.</text>
</comment>
<dbReference type="GO" id="GO:0003723">
    <property type="term" value="F:RNA binding"/>
    <property type="evidence" value="ECO:0007669"/>
    <property type="project" value="TreeGrafter"/>
</dbReference>
<dbReference type="GO" id="GO:0006396">
    <property type="term" value="P:RNA processing"/>
    <property type="evidence" value="ECO:0007669"/>
    <property type="project" value="InterPro"/>
</dbReference>
<feature type="active site" evidence="5">
    <location>
        <position position="510"/>
    </location>
</feature>
<dbReference type="PANTHER" id="PTHR45904:SF2">
    <property type="entry name" value="TRNA (URACIL-5-)-METHYLTRANSFERASE HOMOLOG A"/>
    <property type="match status" value="1"/>
</dbReference>
<dbReference type="CDD" id="cd02440">
    <property type="entry name" value="AdoMet_MTases"/>
    <property type="match status" value="1"/>
</dbReference>
<dbReference type="Gene3D" id="3.40.50.150">
    <property type="entry name" value="Vaccinia Virus protein VP39"/>
    <property type="match status" value="1"/>
</dbReference>
<dbReference type="Pfam" id="PF05958">
    <property type="entry name" value="tRNA_U5-meth_tr"/>
    <property type="match status" value="1"/>
</dbReference>
<evidence type="ECO:0000313" key="7">
    <source>
        <dbReference type="EMBL" id="ORX47174.1"/>
    </source>
</evidence>
<dbReference type="InterPro" id="IPR045850">
    <property type="entry name" value="TRM2_met"/>
</dbReference>
<dbReference type="InterPro" id="IPR035979">
    <property type="entry name" value="RBD_domain_sf"/>
</dbReference>
<evidence type="ECO:0000256" key="3">
    <source>
        <dbReference type="ARBA" id="ARBA00022691"/>
    </source>
</evidence>